<gene>
    <name evidence="3" type="ORF">BL253_23405</name>
</gene>
<dbReference type="PANTHER" id="PTHR43639">
    <property type="entry name" value="OXIDOREDUCTASE, SHORT-CHAIN DEHYDROGENASE/REDUCTASE FAMILY (AFU_ORTHOLOGUE AFUA_5G02870)"/>
    <property type="match status" value="1"/>
</dbReference>
<comment type="similarity">
    <text evidence="1">Belongs to the short-chain dehydrogenases/reductases (SDR) family.</text>
</comment>
<keyword evidence="4" id="KW-1185">Reference proteome</keyword>
<protein>
    <submittedName>
        <fullName evidence="3">Short-chain dehydrogenase</fullName>
    </submittedName>
</protein>
<dbReference type="PRINTS" id="PR00081">
    <property type="entry name" value="GDHRDH"/>
</dbReference>
<dbReference type="EMBL" id="MOMC01000048">
    <property type="protein sequence ID" value="ONH27027.1"/>
    <property type="molecule type" value="Genomic_DNA"/>
</dbReference>
<dbReference type="GO" id="GO:0016491">
    <property type="term" value="F:oxidoreductase activity"/>
    <property type="evidence" value="ECO:0007669"/>
    <property type="project" value="UniProtKB-KW"/>
</dbReference>
<dbReference type="InterPro" id="IPR002347">
    <property type="entry name" value="SDR_fam"/>
</dbReference>
<dbReference type="InterPro" id="IPR036291">
    <property type="entry name" value="NAD(P)-bd_dom_sf"/>
</dbReference>
<sequence length="314" mass="31545">MTGGFELGLTGKAAVVTGAGAGLGQAIALGLARAGVLVGLVEIDPTRATATAELIEKDGGRALPLPANVMDTAALAEAITATHAEFGRLDILVNNAGGVKGSRFLDQSERSWRRHIDINLVSMLAATSAAAPLIAQTVAASGSPAGTGGNGRGGGSIVNITSIEGMRAAPMYAVYAACKAGMINFTRTMAVELAEQGVRINAIAPDMTGTAGLRGIMRGPVDPDELPPVPPERLPGIERYVPLGREGVASEVADAAVFLCSDRASYITGTTLSVDGGTAASGGWLRAGDGWTLQGAPAPSGFLGGQSDGRPDGA</sequence>
<name>A0A1V2I6B2_9ACTN</name>
<comment type="caution">
    <text evidence="3">The sequence shown here is derived from an EMBL/GenBank/DDBJ whole genome shotgun (WGS) entry which is preliminary data.</text>
</comment>
<dbReference type="CDD" id="cd05233">
    <property type="entry name" value="SDR_c"/>
    <property type="match status" value="1"/>
</dbReference>
<organism evidence="3 4">
    <name type="scientific">Pseudofrankia asymbiotica</name>
    <dbReference type="NCBI Taxonomy" id="1834516"/>
    <lineage>
        <taxon>Bacteria</taxon>
        <taxon>Bacillati</taxon>
        <taxon>Actinomycetota</taxon>
        <taxon>Actinomycetes</taxon>
        <taxon>Frankiales</taxon>
        <taxon>Frankiaceae</taxon>
        <taxon>Pseudofrankia</taxon>
    </lineage>
</organism>
<reference evidence="4" key="1">
    <citation type="submission" date="2016-10" db="EMBL/GenBank/DDBJ databases">
        <title>Frankia sp. NRRL B-16386 Genome sequencing.</title>
        <authorList>
            <person name="Ghodhbane-Gtari F."/>
            <person name="Swanson E."/>
            <person name="Gueddou A."/>
            <person name="Hezbri K."/>
            <person name="Ktari K."/>
            <person name="Nouioui I."/>
            <person name="Morris K."/>
            <person name="Simpson S."/>
            <person name="Abebe-Akele F."/>
            <person name="Thomas K."/>
            <person name="Gtari M."/>
            <person name="Tisa L.S."/>
        </authorList>
    </citation>
    <scope>NUCLEOTIDE SEQUENCE [LARGE SCALE GENOMIC DNA]</scope>
    <source>
        <strain evidence="4">NRRL B-16386</strain>
    </source>
</reference>
<dbReference type="PANTHER" id="PTHR43639:SF1">
    <property type="entry name" value="SHORT-CHAIN DEHYDROGENASE_REDUCTASE FAMILY PROTEIN"/>
    <property type="match status" value="1"/>
</dbReference>
<evidence type="ECO:0000313" key="4">
    <source>
        <dbReference type="Proteomes" id="UP000188929"/>
    </source>
</evidence>
<evidence type="ECO:0000256" key="1">
    <source>
        <dbReference type="ARBA" id="ARBA00006484"/>
    </source>
</evidence>
<dbReference type="SUPFAM" id="SSF51735">
    <property type="entry name" value="NAD(P)-binding Rossmann-fold domains"/>
    <property type="match status" value="1"/>
</dbReference>
<dbReference type="AlphaFoldDB" id="A0A1V2I6B2"/>
<dbReference type="PRINTS" id="PR00080">
    <property type="entry name" value="SDRFAMILY"/>
</dbReference>
<dbReference type="PROSITE" id="PS00061">
    <property type="entry name" value="ADH_SHORT"/>
    <property type="match status" value="1"/>
</dbReference>
<dbReference type="Pfam" id="PF13561">
    <property type="entry name" value="adh_short_C2"/>
    <property type="match status" value="1"/>
</dbReference>
<keyword evidence="2" id="KW-0560">Oxidoreductase</keyword>
<dbReference type="FunFam" id="3.40.50.720:FF:000084">
    <property type="entry name" value="Short-chain dehydrogenase reductase"/>
    <property type="match status" value="1"/>
</dbReference>
<dbReference type="STRING" id="1834516.BL253_23405"/>
<proteinExistence type="inferred from homology"/>
<accession>A0A1V2I6B2</accession>
<evidence type="ECO:0000313" key="3">
    <source>
        <dbReference type="EMBL" id="ONH27027.1"/>
    </source>
</evidence>
<evidence type="ECO:0000256" key="2">
    <source>
        <dbReference type="ARBA" id="ARBA00023002"/>
    </source>
</evidence>
<dbReference type="InterPro" id="IPR020904">
    <property type="entry name" value="Sc_DH/Rdtase_CS"/>
</dbReference>
<dbReference type="Gene3D" id="3.40.50.720">
    <property type="entry name" value="NAD(P)-binding Rossmann-like Domain"/>
    <property type="match status" value="1"/>
</dbReference>
<dbReference type="Proteomes" id="UP000188929">
    <property type="component" value="Unassembled WGS sequence"/>
</dbReference>